<evidence type="ECO:0000256" key="8">
    <source>
        <dbReference type="RuleBase" id="RU367076"/>
    </source>
</evidence>
<dbReference type="InterPro" id="IPR039748">
    <property type="entry name" value="RPC3"/>
</dbReference>
<evidence type="ECO:0000256" key="4">
    <source>
        <dbReference type="ARBA" id="ARBA00022478"/>
    </source>
</evidence>
<dbReference type="Pfam" id="PF22536">
    <property type="entry name" value="WHD_POLR3C"/>
    <property type="match status" value="1"/>
</dbReference>
<feature type="domain" description="RNA polymerase III Rpc82 C -terminal" evidence="9">
    <location>
        <begin position="146"/>
        <end position="443"/>
    </location>
</feature>
<comment type="subcellular location">
    <subcellularLocation>
        <location evidence="1 8">Nucleus</location>
    </subcellularLocation>
</comment>
<dbReference type="GO" id="GO:0006386">
    <property type="term" value="P:termination of RNA polymerase III transcription"/>
    <property type="evidence" value="ECO:0007669"/>
    <property type="project" value="EnsemblFungi"/>
</dbReference>
<dbReference type="OrthoDB" id="272392at2759"/>
<name>A0A1E4SRJ3_9ASCO</name>
<comment type="similarity">
    <text evidence="8">Belongs to the RNA polymerase beta chain family.</text>
</comment>
<comment type="function">
    <text evidence="7 8">DNA-dependent RNA polymerase catalyzes the transcription of DNA into RNA using the four ribonucleoside triphosphates as substrates. Specific core component of RNA polymerase III which synthesizes small RNAs, such as 5S rRNA and tRNAs.</text>
</comment>
<sequence length="613" mass="70760">MSEILEVSKTQSPKSYLFATIVKSHLGEIASIIVSILISCERLSAKDIARRTKLNIKIVKKALVSLIQLNCMFYWKDESSKDIFYSFNEEGVLNLLYSGEIIQTIKNLYGEPTAEIVQNLLLNGSVRIEDYLEGKDEEEKINKQNLLIRLVKDQWIVELRPINFSPINDLWNKWFKEISKNTPRLSTTSEVKRVNEIKEKTKKKLVDLLDSREGESPDARRDIYVLKNGYKLLRADLLVKFNFKRFQKHQRTNFLVGLCRSRIGLISSRIYQICLNLIESSSPDLEYELFKISNFIVEPLEKESFLSGMENKLVDDKKIVFSINDLKRLIPDDLDLKNSILPANGLNKRKMSEAEEDNKRVKLESGTTDDILAEALTLDGQDMLPTNFEAAFEGAPLFNFDPSTANQDESILVQHLKLLSSSTGIQFVIETTPGSYTVPFYALQKHIKTFNFESLVKTTIGNNGFRILRCLKTLKLGDEKSISNAVLLKEKTVRNELYKLFNLNMIEIQEVPRSNDRAASKTFYLFRHKEDFSYSFLRNSLMFTMGKILTNVENFKEDHKILLEKCEREDVKGKEEELLLDSELKVLRDLQVREVKSLARFNRIKAMVDVYSM</sequence>
<evidence type="ECO:0000259" key="9">
    <source>
        <dbReference type="Pfam" id="PF05645"/>
    </source>
</evidence>
<dbReference type="STRING" id="984487.A0A1E4SRJ3"/>
<dbReference type="GO" id="GO:0042797">
    <property type="term" value="P:tRNA transcription by RNA polymerase III"/>
    <property type="evidence" value="ECO:0007669"/>
    <property type="project" value="EnsemblFungi"/>
</dbReference>
<keyword evidence="4 8" id="KW-0240">DNA-directed RNA polymerase</keyword>
<dbReference type="GeneID" id="30981357"/>
<dbReference type="GO" id="GO:0005666">
    <property type="term" value="C:RNA polymerase III complex"/>
    <property type="evidence" value="ECO:0007669"/>
    <property type="project" value="UniProtKB-UniRule"/>
</dbReference>
<dbReference type="EMBL" id="KV453909">
    <property type="protein sequence ID" value="ODV82130.1"/>
    <property type="molecule type" value="Genomic_DNA"/>
</dbReference>
<comment type="subunit">
    <text evidence="2 8">Component of the RNA polymerase III (Pol III) complex consisting of 17 subunits.</text>
</comment>
<gene>
    <name evidence="12" type="ORF">CANTADRAFT_24782</name>
</gene>
<evidence type="ECO:0000256" key="6">
    <source>
        <dbReference type="ARBA" id="ARBA00023242"/>
    </source>
</evidence>
<dbReference type="InterPro" id="IPR008806">
    <property type="entry name" value="RNA_pol_III_Rpc82_C"/>
</dbReference>
<dbReference type="PANTHER" id="PTHR12949">
    <property type="entry name" value="RNA POLYMERASE III DNA DIRECTED -RELATED"/>
    <property type="match status" value="1"/>
</dbReference>
<dbReference type="GO" id="GO:0003899">
    <property type="term" value="F:DNA-directed RNA polymerase activity"/>
    <property type="evidence" value="ECO:0007669"/>
    <property type="project" value="EnsemblFungi"/>
</dbReference>
<dbReference type="RefSeq" id="XP_020067252.1">
    <property type="nucleotide sequence ID" value="XM_020207220.1"/>
</dbReference>
<feature type="domain" description="DNA-directed RNA polymerase III subunit RPC3 winged-helix" evidence="11">
    <location>
        <begin position="453"/>
        <end position="527"/>
    </location>
</feature>
<dbReference type="Pfam" id="PF20912">
    <property type="entry name" value="RPC3_helical"/>
    <property type="match status" value="1"/>
</dbReference>
<feature type="domain" description="RNA polymerase III subunit RPC82-related helix-turn-helix" evidence="10">
    <location>
        <begin position="19"/>
        <end position="76"/>
    </location>
</feature>
<evidence type="ECO:0000259" key="11">
    <source>
        <dbReference type="Pfam" id="PF22536"/>
    </source>
</evidence>
<keyword evidence="6 8" id="KW-0539">Nucleus</keyword>
<dbReference type="InterPro" id="IPR013197">
    <property type="entry name" value="RNA_pol_III_RPC82-rel_HTH"/>
</dbReference>
<dbReference type="Gene3D" id="1.10.10.10">
    <property type="entry name" value="Winged helix-like DNA-binding domain superfamily/Winged helix DNA-binding domain"/>
    <property type="match status" value="2"/>
</dbReference>
<organism evidence="12 13">
    <name type="scientific">Suhomyces tanzawaensis NRRL Y-17324</name>
    <dbReference type="NCBI Taxonomy" id="984487"/>
    <lineage>
        <taxon>Eukaryota</taxon>
        <taxon>Fungi</taxon>
        <taxon>Dikarya</taxon>
        <taxon>Ascomycota</taxon>
        <taxon>Saccharomycotina</taxon>
        <taxon>Pichiomycetes</taxon>
        <taxon>Debaryomycetaceae</taxon>
        <taxon>Suhomyces</taxon>
    </lineage>
</organism>
<keyword evidence="5 8" id="KW-0804">Transcription</keyword>
<evidence type="ECO:0000256" key="7">
    <source>
        <dbReference type="ARBA" id="ARBA00025127"/>
    </source>
</evidence>
<dbReference type="Proteomes" id="UP000094285">
    <property type="component" value="Unassembled WGS sequence"/>
</dbReference>
<dbReference type="GO" id="GO:0006384">
    <property type="term" value="P:transcription initiation at RNA polymerase III promoter"/>
    <property type="evidence" value="ECO:0007669"/>
    <property type="project" value="EnsemblFungi"/>
</dbReference>
<evidence type="ECO:0000256" key="1">
    <source>
        <dbReference type="ARBA" id="ARBA00004123"/>
    </source>
</evidence>
<evidence type="ECO:0000313" key="12">
    <source>
        <dbReference type="EMBL" id="ODV82130.1"/>
    </source>
</evidence>
<dbReference type="PANTHER" id="PTHR12949:SF0">
    <property type="entry name" value="DNA-DIRECTED RNA POLYMERASE III SUBUNIT RPC3"/>
    <property type="match status" value="1"/>
</dbReference>
<protein>
    <recommendedName>
        <fullName evidence="3 8">DNA-directed RNA polymerase III subunit RPC3</fullName>
        <shortName evidence="8">RNA polymerase III subunit C3</shortName>
    </recommendedName>
</protein>
<proteinExistence type="inferred from homology"/>
<dbReference type="InterPro" id="IPR055207">
    <property type="entry name" value="POLR3C_WHD"/>
</dbReference>
<evidence type="ECO:0000256" key="2">
    <source>
        <dbReference type="ARBA" id="ARBA00011206"/>
    </source>
</evidence>
<evidence type="ECO:0000256" key="3">
    <source>
        <dbReference type="ARBA" id="ARBA00016689"/>
    </source>
</evidence>
<reference evidence="13" key="1">
    <citation type="submission" date="2016-05" db="EMBL/GenBank/DDBJ databases">
        <title>Comparative genomics of biotechnologically important yeasts.</title>
        <authorList>
            <consortium name="DOE Joint Genome Institute"/>
            <person name="Riley R."/>
            <person name="Haridas S."/>
            <person name="Wolfe K.H."/>
            <person name="Lopes M.R."/>
            <person name="Hittinger C.T."/>
            <person name="Goker M."/>
            <person name="Salamov A."/>
            <person name="Wisecaver J."/>
            <person name="Long T.M."/>
            <person name="Aerts A.L."/>
            <person name="Barry K."/>
            <person name="Choi C."/>
            <person name="Clum A."/>
            <person name="Coughlan A.Y."/>
            <person name="Deshpande S."/>
            <person name="Douglass A.P."/>
            <person name="Hanson S.J."/>
            <person name="Klenk H.-P."/>
            <person name="Labutti K."/>
            <person name="Lapidus A."/>
            <person name="Lindquist E."/>
            <person name="Lipzen A."/>
            <person name="Meier-Kolthoff J.P."/>
            <person name="Ohm R.A."/>
            <person name="Otillar R.P."/>
            <person name="Pangilinan J."/>
            <person name="Peng Y."/>
            <person name="Rokas A."/>
            <person name="Rosa C.A."/>
            <person name="Scheuner C."/>
            <person name="Sibirny A.A."/>
            <person name="Slot J.C."/>
            <person name="Stielow J.B."/>
            <person name="Sun H."/>
            <person name="Kurtzman C.P."/>
            <person name="Blackwell M."/>
            <person name="Grigoriev I.V."/>
            <person name="Jeffries T.W."/>
        </authorList>
    </citation>
    <scope>NUCLEOTIDE SEQUENCE [LARGE SCALE GENOMIC DNA]</scope>
    <source>
        <strain evidence="13">NRRL Y-17324</strain>
    </source>
</reference>
<dbReference type="AlphaFoldDB" id="A0A1E4SRJ3"/>
<evidence type="ECO:0000313" key="13">
    <source>
        <dbReference type="Proteomes" id="UP000094285"/>
    </source>
</evidence>
<evidence type="ECO:0000259" key="10">
    <source>
        <dbReference type="Pfam" id="PF08221"/>
    </source>
</evidence>
<accession>A0A1E4SRJ3</accession>
<dbReference type="GO" id="GO:0003697">
    <property type="term" value="F:single-stranded DNA binding"/>
    <property type="evidence" value="ECO:0007669"/>
    <property type="project" value="UniProtKB-UniRule"/>
</dbReference>
<evidence type="ECO:0000256" key="5">
    <source>
        <dbReference type="ARBA" id="ARBA00023163"/>
    </source>
</evidence>
<dbReference type="InterPro" id="IPR036388">
    <property type="entry name" value="WH-like_DNA-bd_sf"/>
</dbReference>
<keyword evidence="13" id="KW-1185">Reference proteome</keyword>
<dbReference type="Pfam" id="PF08221">
    <property type="entry name" value="HTH_9"/>
    <property type="match status" value="1"/>
</dbReference>
<dbReference type="Pfam" id="PF05645">
    <property type="entry name" value="RNA_pol_Rpc82"/>
    <property type="match status" value="1"/>
</dbReference>